<dbReference type="PROSITE" id="PS00232">
    <property type="entry name" value="CADHERIN_1"/>
    <property type="match status" value="2"/>
</dbReference>
<evidence type="ECO:0000256" key="1">
    <source>
        <dbReference type="ARBA" id="ARBA00004370"/>
    </source>
</evidence>
<keyword evidence="3" id="KW-0677">Repeat</keyword>
<dbReference type="InterPro" id="IPR002126">
    <property type="entry name" value="Cadherin-like_dom"/>
</dbReference>
<feature type="domain" description="Cadherin" evidence="8">
    <location>
        <begin position="264"/>
        <end position="370"/>
    </location>
</feature>
<evidence type="ECO:0000313" key="10">
    <source>
        <dbReference type="Proteomes" id="UP000694892"/>
    </source>
</evidence>
<dbReference type="GO" id="GO:0005886">
    <property type="term" value="C:plasma membrane"/>
    <property type="evidence" value="ECO:0007669"/>
    <property type="project" value="InterPro"/>
</dbReference>
<proteinExistence type="predicted"/>
<dbReference type="SUPFAM" id="SSF49313">
    <property type="entry name" value="Cadherin-like"/>
    <property type="match status" value="3"/>
</dbReference>
<dbReference type="FunFam" id="2.60.40.60:FF:000156">
    <property type="entry name" value="cadherin-23 isoform X1"/>
    <property type="match status" value="1"/>
</dbReference>
<dbReference type="InterPro" id="IPR020894">
    <property type="entry name" value="Cadherin_CS"/>
</dbReference>
<organism evidence="9 10">
    <name type="scientific">Xenopus laevis</name>
    <name type="common">African clawed frog</name>
    <dbReference type="NCBI Taxonomy" id="8355"/>
    <lineage>
        <taxon>Eukaryota</taxon>
        <taxon>Metazoa</taxon>
        <taxon>Chordata</taxon>
        <taxon>Craniata</taxon>
        <taxon>Vertebrata</taxon>
        <taxon>Euteleostomi</taxon>
        <taxon>Amphibia</taxon>
        <taxon>Batrachia</taxon>
        <taxon>Anura</taxon>
        <taxon>Pipoidea</taxon>
        <taxon>Pipidae</taxon>
        <taxon>Xenopodinae</taxon>
        <taxon>Xenopus</taxon>
        <taxon>Xenopus</taxon>
    </lineage>
</organism>
<evidence type="ECO:0000256" key="3">
    <source>
        <dbReference type="ARBA" id="ARBA00022737"/>
    </source>
</evidence>
<evidence type="ECO:0000259" key="8">
    <source>
        <dbReference type="PROSITE" id="PS50268"/>
    </source>
</evidence>
<evidence type="ECO:0000313" key="9">
    <source>
        <dbReference type="EMBL" id="OCT70247.1"/>
    </source>
</evidence>
<evidence type="ECO:0000256" key="5">
    <source>
        <dbReference type="ARBA" id="ARBA00022989"/>
    </source>
</evidence>
<dbReference type="FunFam" id="2.60.40.60:FF:000181">
    <property type="entry name" value="Predicted protein"/>
    <property type="match status" value="1"/>
</dbReference>
<comment type="subcellular location">
    <subcellularLocation>
        <location evidence="1">Membrane</location>
    </subcellularLocation>
</comment>
<evidence type="ECO:0000256" key="2">
    <source>
        <dbReference type="ARBA" id="ARBA00022692"/>
    </source>
</evidence>
<keyword evidence="2" id="KW-0812">Transmembrane</keyword>
<feature type="domain" description="Cadherin" evidence="8">
    <location>
        <begin position="47"/>
        <end position="158"/>
    </location>
</feature>
<evidence type="ECO:0000256" key="7">
    <source>
        <dbReference type="PROSITE-ProRule" id="PRU00043"/>
    </source>
</evidence>
<dbReference type="GO" id="GO:0007156">
    <property type="term" value="P:homophilic cell adhesion via plasma membrane adhesion molecules"/>
    <property type="evidence" value="ECO:0007669"/>
    <property type="project" value="InterPro"/>
</dbReference>
<feature type="domain" description="Cadherin" evidence="8">
    <location>
        <begin position="159"/>
        <end position="263"/>
    </location>
</feature>
<gene>
    <name evidence="9" type="ORF">XELAEV_18037169mg</name>
</gene>
<keyword evidence="4 7" id="KW-0106">Calcium</keyword>
<dbReference type="FunFam" id="2.60.40.60:FF:000146">
    <property type="entry name" value="cadherin-23 isoform X1"/>
    <property type="match status" value="1"/>
</dbReference>
<dbReference type="AlphaFoldDB" id="A0A974H9W7"/>
<dbReference type="GO" id="GO:0005509">
    <property type="term" value="F:calcium ion binding"/>
    <property type="evidence" value="ECO:0007669"/>
    <property type="project" value="UniProtKB-UniRule"/>
</dbReference>
<dbReference type="PROSITE" id="PS50268">
    <property type="entry name" value="CADHERIN_2"/>
    <property type="match status" value="3"/>
</dbReference>
<dbReference type="CDD" id="cd11304">
    <property type="entry name" value="Cadherin_repeat"/>
    <property type="match status" value="3"/>
</dbReference>
<evidence type="ECO:0000256" key="4">
    <source>
        <dbReference type="ARBA" id="ARBA00022837"/>
    </source>
</evidence>
<reference evidence="10" key="1">
    <citation type="journal article" date="2016" name="Nature">
        <title>Genome evolution in the allotetraploid frog Xenopus laevis.</title>
        <authorList>
            <person name="Session A.M."/>
            <person name="Uno Y."/>
            <person name="Kwon T."/>
            <person name="Chapman J.A."/>
            <person name="Toyoda A."/>
            <person name="Takahashi S."/>
            <person name="Fukui A."/>
            <person name="Hikosaka A."/>
            <person name="Suzuki A."/>
            <person name="Kondo M."/>
            <person name="van Heeringen S.J."/>
            <person name="Quigley I."/>
            <person name="Heinz S."/>
            <person name="Ogino H."/>
            <person name="Ochi H."/>
            <person name="Hellsten U."/>
            <person name="Lyons J.B."/>
            <person name="Simakov O."/>
            <person name="Putnam N."/>
            <person name="Stites J."/>
            <person name="Kuroki Y."/>
            <person name="Tanaka T."/>
            <person name="Michiue T."/>
            <person name="Watanabe M."/>
            <person name="Bogdanovic O."/>
            <person name="Lister R."/>
            <person name="Georgiou G."/>
            <person name="Paranjpe S.S."/>
            <person name="van Kruijsbergen I."/>
            <person name="Shu S."/>
            <person name="Carlson J."/>
            <person name="Kinoshita T."/>
            <person name="Ohta Y."/>
            <person name="Mawaribuchi S."/>
            <person name="Jenkins J."/>
            <person name="Grimwood J."/>
            <person name="Schmutz J."/>
            <person name="Mitros T."/>
            <person name="Mozaffari S.V."/>
            <person name="Suzuki Y."/>
            <person name="Haramoto Y."/>
            <person name="Yamamoto T.S."/>
            <person name="Takagi C."/>
            <person name="Heald R."/>
            <person name="Miller K."/>
            <person name="Haudenschild C."/>
            <person name="Kitzman J."/>
            <person name="Nakayama T."/>
            <person name="Izutsu Y."/>
            <person name="Robert J."/>
            <person name="Fortriede J."/>
            <person name="Burns K."/>
            <person name="Lotay V."/>
            <person name="Karimi K."/>
            <person name="Yasuoka Y."/>
            <person name="Dichmann D.S."/>
            <person name="Flajnik M.F."/>
            <person name="Houston D.W."/>
            <person name="Shendure J."/>
            <person name="DuPasquier L."/>
            <person name="Vize P.D."/>
            <person name="Zorn A.M."/>
            <person name="Ito M."/>
            <person name="Marcotte E.M."/>
            <person name="Wallingford J.B."/>
            <person name="Ito Y."/>
            <person name="Asashima M."/>
            <person name="Ueno N."/>
            <person name="Matsuda Y."/>
            <person name="Veenstra G.J."/>
            <person name="Fujiyama A."/>
            <person name="Harland R.M."/>
            <person name="Taira M."/>
            <person name="Rokhsar D.S."/>
        </authorList>
    </citation>
    <scope>NUCLEOTIDE SEQUENCE [LARGE SCALE GENOMIC DNA]</scope>
    <source>
        <strain evidence="10">J</strain>
    </source>
</reference>
<dbReference type="Proteomes" id="UP000694892">
    <property type="component" value="Chromosome 7S"/>
</dbReference>
<dbReference type="InterPro" id="IPR015919">
    <property type="entry name" value="Cadherin-like_sf"/>
</dbReference>
<accession>A0A974H9W7</accession>
<name>A0A974H9W7_XENLA</name>
<keyword evidence="5" id="KW-1133">Transmembrane helix</keyword>
<dbReference type="SMART" id="SM00112">
    <property type="entry name" value="CA"/>
    <property type="match status" value="3"/>
</dbReference>
<dbReference type="PANTHER" id="PTHR24026:SF130">
    <property type="entry name" value="CADHERIN RELATED 23"/>
    <property type="match status" value="1"/>
</dbReference>
<sequence length="456" mass="50502">MFSDHPNSFWRNSIGCLTFKTVRCPLSSGQQVNITLLDINDNAPQWKDEPYLINLVEMTPPDSDVTMVVAIDPDLAENGTLVYSINPANKFYTLNSTTGKIRTTGVVLDRENPNPEEAEMMRKIVISVTDRGSPPLRATSSATVVVNLLDLNDNDPTFQNLPFTAEILEGTAIEASVFQVVAIDLDEGLNGQVTYRMQVGMPRMDFVINSTSGLITSTAVLDREKTAEYYLRVVASDAGTPSKTSTSTLTVRVLDVNDESPTFFPTIYNVSLLENVPRDYIVARLNCTDADTGLNAELSYFITGGNQDGKFIVGFRDGILRTVVNLDRETVASYTLVLEAIDNGPAGNRKTGTATVSVTVLDINDNKPIFLKSSYEASVPENIPFYGSIIQTHRSYHTNRGFVRFSDHVWGVPTAFVRRRSVVWSGLILTRPIPPEPIANRNRIEQSDYPRYSHAR</sequence>
<dbReference type="Pfam" id="PF00028">
    <property type="entry name" value="Cadherin"/>
    <property type="match status" value="3"/>
</dbReference>
<evidence type="ECO:0000256" key="6">
    <source>
        <dbReference type="ARBA" id="ARBA00023136"/>
    </source>
</evidence>
<dbReference type="PANTHER" id="PTHR24026">
    <property type="entry name" value="FAT ATYPICAL CADHERIN-RELATED"/>
    <property type="match status" value="1"/>
</dbReference>
<protein>
    <recommendedName>
        <fullName evidence="8">Cadherin domain-containing protein</fullName>
    </recommendedName>
</protein>
<keyword evidence="6" id="KW-0472">Membrane</keyword>
<dbReference type="Gene3D" id="2.60.40.60">
    <property type="entry name" value="Cadherins"/>
    <property type="match status" value="4"/>
</dbReference>
<dbReference type="OMA" id="MALRSCH"/>
<dbReference type="EMBL" id="CM004479">
    <property type="protein sequence ID" value="OCT70247.1"/>
    <property type="molecule type" value="Genomic_DNA"/>
</dbReference>
<dbReference type="PRINTS" id="PR00205">
    <property type="entry name" value="CADHERIN"/>
</dbReference>